<dbReference type="Gene3D" id="3.40.190.100">
    <property type="entry name" value="Glycine betaine-binding periplasmic protein, domain 2"/>
    <property type="match status" value="1"/>
</dbReference>
<gene>
    <name evidence="3" type="ORF">CKO28_23340</name>
</gene>
<keyword evidence="4" id="KW-1185">Reference proteome</keyword>
<dbReference type="SUPFAM" id="SSF53850">
    <property type="entry name" value="Periplasmic binding protein-like II"/>
    <property type="match status" value="1"/>
</dbReference>
<keyword evidence="1" id="KW-0732">Signal</keyword>
<dbReference type="Pfam" id="PF04069">
    <property type="entry name" value="OpuAC"/>
    <property type="match status" value="1"/>
</dbReference>
<evidence type="ECO:0000256" key="1">
    <source>
        <dbReference type="SAM" id="SignalP"/>
    </source>
</evidence>
<reference evidence="3 4" key="1">
    <citation type="journal article" date="2020" name="Microorganisms">
        <title>Osmotic Adaptation and Compatible Solute Biosynthesis of Phototrophic Bacteria as Revealed from Genome Analyses.</title>
        <authorList>
            <person name="Imhoff J.F."/>
            <person name="Rahn T."/>
            <person name="Kunzel S."/>
            <person name="Keller A."/>
            <person name="Neulinger S.C."/>
        </authorList>
    </citation>
    <scope>NUCLEOTIDE SEQUENCE [LARGE SCALE GENOMIC DNA]</scope>
    <source>
        <strain evidence="3 4">DSM 9895</strain>
    </source>
</reference>
<dbReference type="EMBL" id="NRRL01000131">
    <property type="protein sequence ID" value="MBK1670950.1"/>
    <property type="molecule type" value="Genomic_DNA"/>
</dbReference>
<dbReference type="RefSeq" id="WP_200343401.1">
    <property type="nucleotide sequence ID" value="NZ_NRRL01000131.1"/>
</dbReference>
<evidence type="ECO:0000313" key="4">
    <source>
        <dbReference type="Proteomes" id="UP001296873"/>
    </source>
</evidence>
<feature type="signal peptide" evidence="1">
    <location>
        <begin position="1"/>
        <end position="26"/>
    </location>
</feature>
<evidence type="ECO:0000313" key="3">
    <source>
        <dbReference type="EMBL" id="MBK1670950.1"/>
    </source>
</evidence>
<dbReference type="InterPro" id="IPR007210">
    <property type="entry name" value="ABC_Gly_betaine_transp_sub-bd"/>
</dbReference>
<dbReference type="Proteomes" id="UP001296873">
    <property type="component" value="Unassembled WGS sequence"/>
</dbReference>
<protein>
    <recommendedName>
        <fullName evidence="2">ABC-type glycine betaine transport system substrate-binding domain-containing protein</fullName>
    </recommendedName>
</protein>
<proteinExistence type="predicted"/>
<sequence>MKALLPRAGRAIAVAAALAAMPGAFAATGGWAQTRDQDEIAIGVPPWPGVAVKSQVVAQILDAIGYPARIEARSLTQVYRGIAEGDLDVTLGAWMPAQRSMLRPLLKTGRAEQLAVNLDGAVQGLAVPAYVCHDGIQSVDDLAAHGARFDRRIHAIDAGAAMTQAFEDAIADDDHGLGGWQVVPGSTAGMLSRVAQAIRNRQAIVFHGWKPHWMNVRFQICLLSDDAGGGIADVASTVWTVTARGWADDNAGAARFLRQLQPTSAVQSRWIYEHVYRDRDAEDVARSWIIEQTGQVEIWLDGVRAANGRPAIQAVRAAIGG</sequence>
<comment type="caution">
    <text evidence="3">The sequence shown here is derived from an EMBL/GenBank/DDBJ whole genome shotgun (WGS) entry which is preliminary data.</text>
</comment>
<dbReference type="Gene3D" id="3.40.190.10">
    <property type="entry name" value="Periplasmic binding protein-like II"/>
    <property type="match status" value="1"/>
</dbReference>
<evidence type="ECO:0000259" key="2">
    <source>
        <dbReference type="Pfam" id="PF04069"/>
    </source>
</evidence>
<feature type="domain" description="ABC-type glycine betaine transport system substrate-binding" evidence="2">
    <location>
        <begin position="39"/>
        <end position="290"/>
    </location>
</feature>
<accession>A0ABS1DKB0</accession>
<feature type="chain" id="PRO_5047250241" description="ABC-type glycine betaine transport system substrate-binding domain-containing protein" evidence="1">
    <location>
        <begin position="27"/>
        <end position="321"/>
    </location>
</feature>
<name>A0ABS1DKB0_9PROT</name>
<organism evidence="3 4">
    <name type="scientific">Rhodovibrio sodomensis</name>
    <dbReference type="NCBI Taxonomy" id="1088"/>
    <lineage>
        <taxon>Bacteria</taxon>
        <taxon>Pseudomonadati</taxon>
        <taxon>Pseudomonadota</taxon>
        <taxon>Alphaproteobacteria</taxon>
        <taxon>Rhodospirillales</taxon>
        <taxon>Rhodovibrionaceae</taxon>
        <taxon>Rhodovibrio</taxon>
    </lineage>
</organism>